<evidence type="ECO:0000313" key="2">
    <source>
        <dbReference type="Proteomes" id="UP000061665"/>
    </source>
</evidence>
<organism evidence="1 2">
    <name type="scientific">Burkholderia ubonensis</name>
    <dbReference type="NCBI Taxonomy" id="101571"/>
    <lineage>
        <taxon>Bacteria</taxon>
        <taxon>Pseudomonadati</taxon>
        <taxon>Pseudomonadota</taxon>
        <taxon>Betaproteobacteria</taxon>
        <taxon>Burkholderiales</taxon>
        <taxon>Burkholderiaceae</taxon>
        <taxon>Burkholderia</taxon>
        <taxon>Burkholderia cepacia complex</taxon>
    </lineage>
</organism>
<reference evidence="1 2" key="1">
    <citation type="submission" date="2015-11" db="EMBL/GenBank/DDBJ databases">
        <title>Expanding the genomic diversity of Burkholderia species for the development of highly accurate diagnostics.</title>
        <authorList>
            <person name="Sahl J."/>
            <person name="Keim P."/>
            <person name="Wagner D."/>
        </authorList>
    </citation>
    <scope>NUCLEOTIDE SEQUENCE [LARGE SCALE GENOMIC DNA]</scope>
    <source>
        <strain evidence="1 2">MSMB2058</strain>
    </source>
</reference>
<evidence type="ECO:0000313" key="1">
    <source>
        <dbReference type="EMBL" id="KVM19884.1"/>
    </source>
</evidence>
<dbReference type="EMBL" id="LOZE01000138">
    <property type="protein sequence ID" value="KVM19884.1"/>
    <property type="molecule type" value="Genomic_DNA"/>
</dbReference>
<comment type="caution">
    <text evidence="1">The sequence shown here is derived from an EMBL/GenBank/DDBJ whole genome shotgun (WGS) entry which is preliminary data.</text>
</comment>
<dbReference type="RefSeq" id="WP_059724244.1">
    <property type="nucleotide sequence ID" value="NZ_LOYI01000048.1"/>
</dbReference>
<dbReference type="Proteomes" id="UP000061665">
    <property type="component" value="Unassembled WGS sequence"/>
</dbReference>
<protein>
    <submittedName>
        <fullName evidence="1">Uncharacterized protein</fullName>
    </submittedName>
</protein>
<name>A0AB73FVZ1_9BURK</name>
<dbReference type="AlphaFoldDB" id="A0AB73FVZ1"/>
<sequence>MLKPHEIDAVESIAAGIGLGEEPVDGAIRSAVLLPPHYTEWAFGDTGDHPQYAELGAALRQRAAQAVLAEGGRDLPA</sequence>
<proteinExistence type="predicted"/>
<accession>A0AB73FVZ1</accession>
<gene>
    <name evidence="1" type="ORF">WJ53_22460</name>
</gene>